<dbReference type="eggNOG" id="ENOG502ZBVG">
    <property type="taxonomic scope" value="Bacteria"/>
</dbReference>
<dbReference type="PIRSF" id="PIRSF021328">
    <property type="entry name" value="UCP021328"/>
    <property type="match status" value="1"/>
</dbReference>
<dbReference type="Proteomes" id="UP000008467">
    <property type="component" value="Chromosome"/>
</dbReference>
<dbReference type="EMBL" id="CP002582">
    <property type="protein sequence ID" value="ADZ85691.1"/>
    <property type="molecule type" value="Genomic_DNA"/>
</dbReference>
<keyword evidence="3" id="KW-1185">Reference proteome</keyword>
<accession>F2JL46</accession>
<sequence>MESMRSSFTILFEGPFWIGVYEVQEGGHYEICKITFGPEPKDCEVYELILKKWSQLERRHYEEVPSKLVKPMNPKKMQRAIKRELQNTGMGTKAQQALKEQQEQNKIERKSRSRLQKEAEKQYKFDLKQEKRKEKHRGH</sequence>
<feature type="region of interest" description="Disordered" evidence="1">
    <location>
        <begin position="86"/>
        <end position="139"/>
    </location>
</feature>
<evidence type="ECO:0000313" key="3">
    <source>
        <dbReference type="Proteomes" id="UP000008467"/>
    </source>
</evidence>
<dbReference type="Pfam" id="PF11208">
    <property type="entry name" value="DUF2992"/>
    <property type="match status" value="1"/>
</dbReference>
<organism evidence="2 3">
    <name type="scientific">Cellulosilyticum lentocellum (strain ATCC 49066 / DSM 5427 / NCIMB 11756 / RHM5)</name>
    <name type="common">Clostridium lentocellum</name>
    <dbReference type="NCBI Taxonomy" id="642492"/>
    <lineage>
        <taxon>Bacteria</taxon>
        <taxon>Bacillati</taxon>
        <taxon>Bacillota</taxon>
        <taxon>Clostridia</taxon>
        <taxon>Lachnospirales</taxon>
        <taxon>Cellulosilyticaceae</taxon>
        <taxon>Cellulosilyticum</taxon>
    </lineage>
</organism>
<evidence type="ECO:0000313" key="2">
    <source>
        <dbReference type="EMBL" id="ADZ85691.1"/>
    </source>
</evidence>
<proteinExistence type="predicted"/>
<protein>
    <submittedName>
        <fullName evidence="2">Uncharacterized conserved protein UCP021328</fullName>
    </submittedName>
</protein>
<reference evidence="2 3" key="1">
    <citation type="journal article" date="2011" name="J. Bacteriol.">
        <title>Complete genome sequence of the cellulose-degrading bacterium Cellulosilyticum lentocellum.</title>
        <authorList>
            <consortium name="US DOE Joint Genome Institute"/>
            <person name="Miller D.A."/>
            <person name="Suen G."/>
            <person name="Bruce D."/>
            <person name="Copeland A."/>
            <person name="Cheng J.F."/>
            <person name="Detter C."/>
            <person name="Goodwin L.A."/>
            <person name="Han C.S."/>
            <person name="Hauser L.J."/>
            <person name="Land M.L."/>
            <person name="Lapidus A."/>
            <person name="Lucas S."/>
            <person name="Meincke L."/>
            <person name="Pitluck S."/>
            <person name="Tapia R."/>
            <person name="Teshima H."/>
            <person name="Woyke T."/>
            <person name="Fox B.G."/>
            <person name="Angert E.R."/>
            <person name="Currie C.R."/>
        </authorList>
    </citation>
    <scope>NUCLEOTIDE SEQUENCE [LARGE SCALE GENOMIC DNA]</scope>
    <source>
        <strain evidence="3">ATCC 49066 / DSM 5427 / NCIMB 11756 / RHM5</strain>
    </source>
</reference>
<dbReference type="HOGENOM" id="CLU_123192_1_0_9"/>
<dbReference type="STRING" id="642492.Clole_4013"/>
<evidence type="ECO:0000256" key="1">
    <source>
        <dbReference type="SAM" id="MobiDB-lite"/>
    </source>
</evidence>
<feature type="compositionally biased region" description="Basic and acidic residues" evidence="1">
    <location>
        <begin position="100"/>
        <end position="132"/>
    </location>
</feature>
<dbReference type="InterPro" id="IPR016787">
    <property type="entry name" value="UCP021328"/>
</dbReference>
<name>F2JL46_CELLD</name>
<dbReference type="AlphaFoldDB" id="F2JL46"/>
<dbReference type="KEGG" id="cle:Clole_4013"/>
<dbReference type="RefSeq" id="WP_013658963.1">
    <property type="nucleotide sequence ID" value="NC_015275.1"/>
</dbReference>
<gene>
    <name evidence="2" type="ordered locus">Clole_4013</name>
</gene>